<dbReference type="Proteomes" id="UP000189462">
    <property type="component" value="Unassembled WGS sequence"/>
</dbReference>
<feature type="transmembrane region" description="Helical" evidence="7">
    <location>
        <begin position="63"/>
        <end position="80"/>
    </location>
</feature>
<keyword evidence="6" id="KW-0813">Transport</keyword>
<dbReference type="GO" id="GO:0010043">
    <property type="term" value="P:response to zinc ion"/>
    <property type="evidence" value="ECO:0007669"/>
    <property type="project" value="TreeGrafter"/>
</dbReference>
<feature type="transmembrane region" description="Helical" evidence="7">
    <location>
        <begin position="15"/>
        <end position="32"/>
    </location>
</feature>
<dbReference type="AlphaFoldDB" id="A0A1V3NUV6"/>
<feature type="transmembrane region" description="Helical" evidence="7">
    <location>
        <begin position="167"/>
        <end position="184"/>
    </location>
</feature>
<feature type="transmembrane region" description="Helical" evidence="7">
    <location>
        <begin position="128"/>
        <end position="146"/>
    </location>
</feature>
<organism evidence="8 9">
    <name type="scientific">Thioalkalivibrio denitrificans</name>
    <dbReference type="NCBI Taxonomy" id="108003"/>
    <lineage>
        <taxon>Bacteria</taxon>
        <taxon>Pseudomonadati</taxon>
        <taxon>Pseudomonadota</taxon>
        <taxon>Gammaproteobacteria</taxon>
        <taxon>Chromatiales</taxon>
        <taxon>Ectothiorhodospiraceae</taxon>
        <taxon>Thioalkalivibrio</taxon>
    </lineage>
</organism>
<dbReference type="InterPro" id="IPR001626">
    <property type="entry name" value="ABC_TroCD"/>
</dbReference>
<gene>
    <name evidence="8" type="ORF">B1C78_00745</name>
</gene>
<evidence type="ECO:0008006" key="10">
    <source>
        <dbReference type="Google" id="ProtNLM"/>
    </source>
</evidence>
<evidence type="ECO:0000256" key="4">
    <source>
        <dbReference type="ARBA" id="ARBA00022989"/>
    </source>
</evidence>
<dbReference type="STRING" id="108003.B1C78_00745"/>
<dbReference type="Pfam" id="PF00950">
    <property type="entry name" value="ABC-3"/>
    <property type="match status" value="1"/>
</dbReference>
<name>A0A1V3NUV6_9GAMM</name>
<feature type="transmembrane region" description="Helical" evidence="7">
    <location>
        <begin position="39"/>
        <end position="57"/>
    </location>
</feature>
<feature type="transmembrane region" description="Helical" evidence="7">
    <location>
        <begin position="216"/>
        <end position="235"/>
    </location>
</feature>
<keyword evidence="4 7" id="KW-1133">Transmembrane helix</keyword>
<comment type="subcellular location">
    <subcellularLocation>
        <location evidence="6">Cell membrane</location>
        <topology evidence="6">Multi-pass membrane protein</topology>
    </subcellularLocation>
    <subcellularLocation>
        <location evidence="1">Membrane</location>
        <topology evidence="1">Multi-pass membrane protein</topology>
    </subcellularLocation>
</comment>
<evidence type="ECO:0000256" key="7">
    <source>
        <dbReference type="SAM" id="Phobius"/>
    </source>
</evidence>
<proteinExistence type="inferred from homology"/>
<evidence type="ECO:0000256" key="5">
    <source>
        <dbReference type="ARBA" id="ARBA00023136"/>
    </source>
</evidence>
<protein>
    <recommendedName>
        <fullName evidence="10">ABC transporter</fullName>
    </recommendedName>
</protein>
<evidence type="ECO:0000256" key="3">
    <source>
        <dbReference type="ARBA" id="ARBA00022692"/>
    </source>
</evidence>
<keyword evidence="3 6" id="KW-0812">Transmembrane</keyword>
<dbReference type="OrthoDB" id="9180660at2"/>
<evidence type="ECO:0000313" key="8">
    <source>
        <dbReference type="EMBL" id="OOG28754.1"/>
    </source>
</evidence>
<dbReference type="PANTHER" id="PTHR30477:SF19">
    <property type="entry name" value="METAL ABC TRANSPORTER PERMEASE"/>
    <property type="match status" value="1"/>
</dbReference>
<dbReference type="SUPFAM" id="SSF81345">
    <property type="entry name" value="ABC transporter involved in vitamin B12 uptake, BtuC"/>
    <property type="match status" value="1"/>
</dbReference>
<dbReference type="EMBL" id="MVBK01000002">
    <property type="protein sequence ID" value="OOG28754.1"/>
    <property type="molecule type" value="Genomic_DNA"/>
</dbReference>
<comment type="similarity">
    <text evidence="2 6">Belongs to the ABC-3 integral membrane protein family.</text>
</comment>
<dbReference type="PANTHER" id="PTHR30477">
    <property type="entry name" value="ABC-TRANSPORTER METAL-BINDING PROTEIN"/>
    <property type="match status" value="1"/>
</dbReference>
<dbReference type="InterPro" id="IPR037294">
    <property type="entry name" value="ABC_BtuC-like"/>
</dbReference>
<keyword evidence="5 7" id="KW-0472">Membrane</keyword>
<sequence length="265" mass="28140">MTATLLWDPLFRDPLMVGLVLAPLAAVLGCWLRVRDEWLACLGYTHAAGAGGVLAAAIHVPMLPAAMAAACAAGGVKAALGRVGNEAFAVMLLSGWAFALLLAANHPRADVVGRVFLDGQILFASRDQLWVALGVAVVALASLPVLSRRLLRQRFQPAHHRANRRTHWASGLAFDLLVVLSMAVCSMAMGVMAAFAMVLVPAWVAWRLARGWHMTLWLSAGLAVIAYLCAFLLAILLDQPFGPVMVAVLLTGLPLRLLSRPGTSG</sequence>
<keyword evidence="9" id="KW-1185">Reference proteome</keyword>
<evidence type="ECO:0000256" key="6">
    <source>
        <dbReference type="RuleBase" id="RU003943"/>
    </source>
</evidence>
<dbReference type="GO" id="GO:0055085">
    <property type="term" value="P:transmembrane transport"/>
    <property type="evidence" value="ECO:0007669"/>
    <property type="project" value="InterPro"/>
</dbReference>
<accession>A0A1V3NUV6</accession>
<evidence type="ECO:0000313" key="9">
    <source>
        <dbReference type="Proteomes" id="UP000189462"/>
    </source>
</evidence>
<feature type="transmembrane region" description="Helical" evidence="7">
    <location>
        <begin position="87"/>
        <end position="108"/>
    </location>
</feature>
<evidence type="ECO:0000256" key="1">
    <source>
        <dbReference type="ARBA" id="ARBA00004141"/>
    </source>
</evidence>
<dbReference type="GO" id="GO:0043190">
    <property type="term" value="C:ATP-binding cassette (ABC) transporter complex"/>
    <property type="evidence" value="ECO:0007669"/>
    <property type="project" value="InterPro"/>
</dbReference>
<evidence type="ECO:0000256" key="2">
    <source>
        <dbReference type="ARBA" id="ARBA00008034"/>
    </source>
</evidence>
<comment type="caution">
    <text evidence="8">The sequence shown here is derived from an EMBL/GenBank/DDBJ whole genome shotgun (WGS) entry which is preliminary data.</text>
</comment>
<reference evidence="8 9" key="1">
    <citation type="submission" date="2017-02" db="EMBL/GenBank/DDBJ databases">
        <title>Genomic diversity within the haloalkaliphilic genus Thioalkalivibrio.</title>
        <authorList>
            <person name="Ahn A.-C."/>
            <person name="Meier-Kolthoff J."/>
            <person name="Overmars L."/>
            <person name="Richter M."/>
            <person name="Woyke T."/>
            <person name="Sorokin D.Y."/>
            <person name="Muyzer G."/>
        </authorList>
    </citation>
    <scope>NUCLEOTIDE SEQUENCE [LARGE SCALE GENOMIC DNA]</scope>
    <source>
        <strain evidence="8 9">ALJD</strain>
    </source>
</reference>